<dbReference type="Pfam" id="PF11905">
    <property type="entry name" value="DUF3425"/>
    <property type="match status" value="1"/>
</dbReference>
<dbReference type="PANTHER" id="PTHR38116">
    <property type="entry name" value="CHROMOSOME 7, WHOLE GENOME SHOTGUN SEQUENCE"/>
    <property type="match status" value="1"/>
</dbReference>
<gene>
    <name evidence="2" type="ORF">B0J15DRAFT_430256</name>
</gene>
<dbReference type="AlphaFoldDB" id="A0A9P9K0A0"/>
<reference evidence="2" key="1">
    <citation type="journal article" date="2021" name="Nat. Commun.">
        <title>Genetic determinants of endophytism in the Arabidopsis root mycobiome.</title>
        <authorList>
            <person name="Mesny F."/>
            <person name="Miyauchi S."/>
            <person name="Thiergart T."/>
            <person name="Pickel B."/>
            <person name="Atanasova L."/>
            <person name="Karlsson M."/>
            <person name="Huettel B."/>
            <person name="Barry K.W."/>
            <person name="Haridas S."/>
            <person name="Chen C."/>
            <person name="Bauer D."/>
            <person name="Andreopoulos W."/>
            <person name="Pangilinan J."/>
            <person name="LaButti K."/>
            <person name="Riley R."/>
            <person name="Lipzen A."/>
            <person name="Clum A."/>
            <person name="Drula E."/>
            <person name="Henrissat B."/>
            <person name="Kohler A."/>
            <person name="Grigoriev I.V."/>
            <person name="Martin F.M."/>
            <person name="Hacquard S."/>
        </authorList>
    </citation>
    <scope>NUCLEOTIDE SEQUENCE</scope>
    <source>
        <strain evidence="2">FSSC 5 MPI-SDFR-AT-0091</strain>
    </source>
</reference>
<sequence length="280" mass="32086">MPPPFIPLQLMPQQVNVSTEDDWTGTSDPRARKKMQDRIHQRIRRQRMKGISRPPRMPNPQSFFDEHQLSTATSFSGDFIEVEPLSIYSFTACEPESERTERFIIHFSTRVHADFTNGSPRADMLLNLVQFNTTRALVMNARIMNITSELMLPDARSRLPCHAIEGAATIPSVPSSLQPTHLQLTISHHPWVDILPLPEIRDNILRRDENSYDKKALCRDLRGFQDVANGLGGMIVWGDPSDSEAWEVTEAFASKWPWVIQDCSRLLESTRHWRSIRGES</sequence>
<name>A0A9P9K0A0_FUSSL</name>
<proteinExistence type="predicted"/>
<accession>A0A9P9K0A0</accession>
<evidence type="ECO:0000256" key="1">
    <source>
        <dbReference type="SAM" id="MobiDB-lite"/>
    </source>
</evidence>
<dbReference type="PANTHER" id="PTHR38116:SF1">
    <property type="entry name" value="BZIP DOMAIN-CONTAINING PROTEIN"/>
    <property type="match status" value="1"/>
</dbReference>
<dbReference type="OrthoDB" id="2245989at2759"/>
<evidence type="ECO:0000313" key="3">
    <source>
        <dbReference type="Proteomes" id="UP000736672"/>
    </source>
</evidence>
<organism evidence="2 3">
    <name type="scientific">Fusarium solani</name>
    <name type="common">Filamentous fungus</name>
    <dbReference type="NCBI Taxonomy" id="169388"/>
    <lineage>
        <taxon>Eukaryota</taxon>
        <taxon>Fungi</taxon>
        <taxon>Dikarya</taxon>
        <taxon>Ascomycota</taxon>
        <taxon>Pezizomycotina</taxon>
        <taxon>Sordariomycetes</taxon>
        <taxon>Hypocreomycetidae</taxon>
        <taxon>Hypocreales</taxon>
        <taxon>Nectriaceae</taxon>
        <taxon>Fusarium</taxon>
        <taxon>Fusarium solani species complex</taxon>
    </lineage>
</organism>
<dbReference type="InterPro" id="IPR021833">
    <property type="entry name" value="DUF3425"/>
</dbReference>
<comment type="caution">
    <text evidence="2">The sequence shown here is derived from an EMBL/GenBank/DDBJ whole genome shotgun (WGS) entry which is preliminary data.</text>
</comment>
<dbReference type="EMBL" id="JAGTJS010000021">
    <property type="protein sequence ID" value="KAH7239606.1"/>
    <property type="molecule type" value="Genomic_DNA"/>
</dbReference>
<dbReference type="Proteomes" id="UP000736672">
    <property type="component" value="Unassembled WGS sequence"/>
</dbReference>
<feature type="region of interest" description="Disordered" evidence="1">
    <location>
        <begin position="17"/>
        <end position="38"/>
    </location>
</feature>
<evidence type="ECO:0000313" key="2">
    <source>
        <dbReference type="EMBL" id="KAH7239606.1"/>
    </source>
</evidence>
<protein>
    <submittedName>
        <fullName evidence="2">Uncharacterized protein</fullName>
    </submittedName>
</protein>
<keyword evidence="3" id="KW-1185">Reference proteome</keyword>